<sequence>MPQTVASLNVADLKVGYGKKQVCGEISFKAAGEALALVGPNGAGKSTALRTVVGQLSPLAGKVLLNKAVIDDRSADFRRLAALVFDDDAFFPELTVGEHLTMVAAGHGVSDPVAAVDAELDFFQLTEHDHALVTSLSSGQRRRLLLASAFVRPRRLLVLDEPEQRLDTQMRRSLAQRIAQCAAAGETVLLVTHDPEFLTTAARKALYIADKVEKLSAGQAAERIQAMPA</sequence>
<dbReference type="PROSITE" id="PS50893">
    <property type="entry name" value="ABC_TRANSPORTER_2"/>
    <property type="match status" value="1"/>
</dbReference>
<name>A0A0D4C3E5_9MICC</name>
<evidence type="ECO:0000256" key="3">
    <source>
        <dbReference type="ARBA" id="ARBA00022840"/>
    </source>
</evidence>
<dbReference type="Pfam" id="PF00005">
    <property type="entry name" value="ABC_tran"/>
    <property type="match status" value="1"/>
</dbReference>
<protein>
    <submittedName>
        <fullName evidence="5">ABC transporter</fullName>
    </submittedName>
</protein>
<dbReference type="InterPro" id="IPR017871">
    <property type="entry name" value="ABC_transporter-like_CS"/>
</dbReference>
<dbReference type="InterPro" id="IPR027417">
    <property type="entry name" value="P-loop_NTPase"/>
</dbReference>
<dbReference type="InterPro" id="IPR003593">
    <property type="entry name" value="AAA+_ATPase"/>
</dbReference>
<dbReference type="AlphaFoldDB" id="A0A0D4C3E5"/>
<keyword evidence="2" id="KW-0547">Nucleotide-binding</keyword>
<dbReference type="PATRIC" id="fig|1618207.4.peg.3092"/>
<evidence type="ECO:0000313" key="5">
    <source>
        <dbReference type="EMBL" id="AJT43187.1"/>
    </source>
</evidence>
<keyword evidence="1" id="KW-0813">Transport</keyword>
<feature type="domain" description="ABC transporter" evidence="4">
    <location>
        <begin position="8"/>
        <end position="228"/>
    </location>
</feature>
<dbReference type="SMART" id="SM00382">
    <property type="entry name" value="AAA"/>
    <property type="match status" value="1"/>
</dbReference>
<dbReference type="Proteomes" id="UP000061839">
    <property type="component" value="Chromosome"/>
</dbReference>
<dbReference type="PANTHER" id="PTHR42939">
    <property type="entry name" value="ABC TRANSPORTER ATP-BINDING PROTEIN ALBC-RELATED"/>
    <property type="match status" value="1"/>
</dbReference>
<evidence type="ECO:0000259" key="4">
    <source>
        <dbReference type="PROSITE" id="PS50893"/>
    </source>
</evidence>
<dbReference type="SUPFAM" id="SSF52540">
    <property type="entry name" value="P-loop containing nucleoside triphosphate hydrolases"/>
    <property type="match status" value="1"/>
</dbReference>
<dbReference type="InterPro" id="IPR051782">
    <property type="entry name" value="ABC_Transporter_VariousFunc"/>
</dbReference>
<dbReference type="InterPro" id="IPR003439">
    <property type="entry name" value="ABC_transporter-like_ATP-bd"/>
</dbReference>
<dbReference type="PROSITE" id="PS00211">
    <property type="entry name" value="ABC_TRANSPORTER_1"/>
    <property type="match status" value="1"/>
</dbReference>
<dbReference type="PANTHER" id="PTHR42939:SF1">
    <property type="entry name" value="ABC TRANSPORTER ATP-BINDING PROTEIN ALBC-RELATED"/>
    <property type="match status" value="1"/>
</dbReference>
<accession>A0A0D4C3E5</accession>
<dbReference type="GO" id="GO:0005524">
    <property type="term" value="F:ATP binding"/>
    <property type="evidence" value="ECO:0007669"/>
    <property type="project" value="UniProtKB-KW"/>
</dbReference>
<keyword evidence="6" id="KW-1185">Reference proteome</keyword>
<evidence type="ECO:0000313" key="6">
    <source>
        <dbReference type="Proteomes" id="UP000061839"/>
    </source>
</evidence>
<dbReference type="EMBL" id="CP011005">
    <property type="protein sequence ID" value="AJT43187.1"/>
    <property type="molecule type" value="Genomic_DNA"/>
</dbReference>
<evidence type="ECO:0000256" key="2">
    <source>
        <dbReference type="ARBA" id="ARBA00022741"/>
    </source>
</evidence>
<keyword evidence="3" id="KW-0067">ATP-binding</keyword>
<gene>
    <name evidence="5" type="ORF">UM93_15195</name>
</gene>
<evidence type="ECO:0000256" key="1">
    <source>
        <dbReference type="ARBA" id="ARBA00022448"/>
    </source>
</evidence>
<organism evidence="5 6">
    <name type="scientific">Psychromicrobium lacuslunae</name>
    <dbReference type="NCBI Taxonomy" id="1618207"/>
    <lineage>
        <taxon>Bacteria</taxon>
        <taxon>Bacillati</taxon>
        <taxon>Actinomycetota</taxon>
        <taxon>Actinomycetes</taxon>
        <taxon>Micrococcales</taxon>
        <taxon>Micrococcaceae</taxon>
        <taxon>Psychromicrobium</taxon>
    </lineage>
</organism>
<dbReference type="Gene3D" id="3.40.50.300">
    <property type="entry name" value="P-loop containing nucleotide triphosphate hydrolases"/>
    <property type="match status" value="1"/>
</dbReference>
<dbReference type="HOGENOM" id="CLU_000604_1_2_11"/>
<dbReference type="KEGG" id="ari:UM93_15195"/>
<dbReference type="RefSeq" id="WP_045077580.1">
    <property type="nucleotide sequence ID" value="NZ_CP011005.1"/>
</dbReference>
<dbReference type="STRING" id="1618207.UM93_15195"/>
<dbReference type="GO" id="GO:0016887">
    <property type="term" value="F:ATP hydrolysis activity"/>
    <property type="evidence" value="ECO:0007669"/>
    <property type="project" value="InterPro"/>
</dbReference>
<proteinExistence type="predicted"/>
<reference evidence="5 6" key="1">
    <citation type="journal article" date="2015" name="Genome Announc.">
        <title>Complete Genome Sequencing of Protease-Producing Novel Arthrobacter sp. Strain IHBB 11108 Using PacBio Single-Molecule Real-Time Sequencing Technology.</title>
        <authorList>
            <person name="Kiran S."/>
            <person name="Swarnkar M.K."/>
            <person name="Pal M."/>
            <person name="Thakur R."/>
            <person name="Tewari R."/>
            <person name="Singh A.K."/>
            <person name="Gulati A."/>
        </authorList>
    </citation>
    <scope>NUCLEOTIDE SEQUENCE [LARGE SCALE GENOMIC DNA]</scope>
    <source>
        <strain evidence="5 6">IHBB 11108</strain>
    </source>
</reference>